<dbReference type="Proteomes" id="UP000256321">
    <property type="component" value="Unassembled WGS sequence"/>
</dbReference>
<dbReference type="Pfam" id="PF14322">
    <property type="entry name" value="SusD-like_3"/>
    <property type="match status" value="1"/>
</dbReference>
<evidence type="ECO:0000313" key="8">
    <source>
        <dbReference type="EMBL" id="MBC8601804.1"/>
    </source>
</evidence>
<accession>A0A3D8HEV0</accession>
<dbReference type="Gene3D" id="1.25.40.390">
    <property type="match status" value="1"/>
</dbReference>
<dbReference type="SUPFAM" id="SSF48452">
    <property type="entry name" value="TPR-like"/>
    <property type="match status" value="1"/>
</dbReference>
<keyword evidence="11" id="KW-1185">Reference proteome</keyword>
<evidence type="ECO:0000259" key="7">
    <source>
        <dbReference type="Pfam" id="PF14322"/>
    </source>
</evidence>
<keyword evidence="5" id="KW-0998">Cell outer membrane</keyword>
<evidence type="ECO:0000256" key="3">
    <source>
        <dbReference type="ARBA" id="ARBA00022729"/>
    </source>
</evidence>
<reference evidence="8 11" key="2">
    <citation type="submission" date="2020-08" db="EMBL/GenBank/DDBJ databases">
        <title>Genome public.</title>
        <authorList>
            <person name="Liu C."/>
            <person name="Sun Q."/>
        </authorList>
    </citation>
    <scope>NUCLEOTIDE SEQUENCE [LARGE SCALE GENOMIC DNA]</scope>
    <source>
        <strain evidence="8 11">426_9</strain>
    </source>
</reference>
<evidence type="ECO:0000313" key="9">
    <source>
        <dbReference type="EMBL" id="RDU49493.1"/>
    </source>
</evidence>
<dbReference type="CDD" id="cd08977">
    <property type="entry name" value="SusD"/>
    <property type="match status" value="1"/>
</dbReference>
<dbReference type="RefSeq" id="WP_115499302.1">
    <property type="nucleotide sequence ID" value="NZ_JACRTI010000016.1"/>
</dbReference>
<dbReference type="EMBL" id="JACRTI010000016">
    <property type="protein sequence ID" value="MBC8601804.1"/>
    <property type="molecule type" value="Genomic_DNA"/>
</dbReference>
<dbReference type="InterPro" id="IPR011990">
    <property type="entry name" value="TPR-like_helical_dom_sf"/>
</dbReference>
<comment type="caution">
    <text evidence="9">The sequence shown here is derived from an EMBL/GenBank/DDBJ whole genome shotgun (WGS) entry which is preliminary data.</text>
</comment>
<evidence type="ECO:0000259" key="6">
    <source>
        <dbReference type="Pfam" id="PF07980"/>
    </source>
</evidence>
<comment type="similarity">
    <text evidence="2">Belongs to the SusD family.</text>
</comment>
<feature type="domain" description="SusD-like N-terminal" evidence="7">
    <location>
        <begin position="22"/>
        <end position="230"/>
    </location>
</feature>
<name>A0A3D8HEV0_9BACT</name>
<reference evidence="9 10" key="1">
    <citation type="submission" date="2018-07" db="EMBL/GenBank/DDBJ databases">
        <title>Parabacteroides acidifaciens nov. sp., isolated from human feces.</title>
        <authorList>
            <person name="Wang Y.J."/>
        </authorList>
    </citation>
    <scope>NUCLEOTIDE SEQUENCE [LARGE SCALE GENOMIC DNA]</scope>
    <source>
        <strain evidence="9 10">426-9</strain>
    </source>
</reference>
<dbReference type="InterPro" id="IPR033985">
    <property type="entry name" value="SusD-like_N"/>
</dbReference>
<proteinExistence type="inferred from homology"/>
<evidence type="ECO:0000256" key="1">
    <source>
        <dbReference type="ARBA" id="ARBA00004442"/>
    </source>
</evidence>
<organism evidence="9 10">
    <name type="scientific">Parabacteroides acidifaciens</name>
    <dbReference type="NCBI Taxonomy" id="2290935"/>
    <lineage>
        <taxon>Bacteria</taxon>
        <taxon>Pseudomonadati</taxon>
        <taxon>Bacteroidota</taxon>
        <taxon>Bacteroidia</taxon>
        <taxon>Bacteroidales</taxon>
        <taxon>Tannerellaceae</taxon>
        <taxon>Parabacteroides</taxon>
    </lineage>
</organism>
<comment type="subcellular location">
    <subcellularLocation>
        <location evidence="1">Cell outer membrane</location>
    </subcellularLocation>
</comment>
<evidence type="ECO:0000313" key="10">
    <source>
        <dbReference type="Proteomes" id="UP000256321"/>
    </source>
</evidence>
<dbReference type="GO" id="GO:0009279">
    <property type="term" value="C:cell outer membrane"/>
    <property type="evidence" value="ECO:0007669"/>
    <property type="project" value="UniProtKB-SubCell"/>
</dbReference>
<evidence type="ECO:0000256" key="4">
    <source>
        <dbReference type="ARBA" id="ARBA00023136"/>
    </source>
</evidence>
<dbReference type="EMBL" id="QREV01000016">
    <property type="protein sequence ID" value="RDU49493.1"/>
    <property type="molecule type" value="Genomic_DNA"/>
</dbReference>
<dbReference type="PROSITE" id="PS51257">
    <property type="entry name" value="PROKAR_LIPOPROTEIN"/>
    <property type="match status" value="1"/>
</dbReference>
<sequence>MKTTLIYTLSLGLLVATTGCSDFLEKEPPLNITEQDVFSSPERLDGAVLGLYGKIKNPFMGAKTYVCIENIGDDMVNVSGNGYEALASYEMNVGMSTQDNVDTWNAAYQAINSANTFLSSLENAKETAGNKYDQYVQEAKFVRAFCYYYLNMLYAKPYKLDNNAKSVPLRLKAENDLSGNDCPQSSVKEIFEQVLRDLSDISALPATGNTYATVTRASQAAACMLRMRCYMAMEDWDKAIAAGEAISGYALSPDIATVFSAPYYCEETIFTFPMASTNQAGMQAAVPYFHYSGSSLVLDVKSGIQGKAGYGLESDARISKLTGTANSQPILKKFTDGASYLDWVPIFRYAETLLNLAECYAMTGNEEKAKSALAQVRHRSVPAASDPLDIASLSGERLKEAIYNERRAELIGEAIRALDIHRRAENFVKGQGTPKAFTVTPTTNGYIWPIPTIERAVNKLITD</sequence>
<feature type="domain" description="RagB/SusD" evidence="6">
    <location>
        <begin position="309"/>
        <end position="458"/>
    </location>
</feature>
<dbReference type="Proteomes" id="UP000629596">
    <property type="component" value="Unassembled WGS sequence"/>
</dbReference>
<keyword evidence="4" id="KW-0472">Membrane</keyword>
<gene>
    <name evidence="9" type="ORF">DWU89_08925</name>
    <name evidence="8" type="ORF">H8784_08720</name>
</gene>
<dbReference type="AlphaFoldDB" id="A0A3D8HEV0"/>
<evidence type="ECO:0000256" key="2">
    <source>
        <dbReference type="ARBA" id="ARBA00006275"/>
    </source>
</evidence>
<keyword evidence="3" id="KW-0732">Signal</keyword>
<evidence type="ECO:0000313" key="11">
    <source>
        <dbReference type="Proteomes" id="UP000629596"/>
    </source>
</evidence>
<evidence type="ECO:0000256" key="5">
    <source>
        <dbReference type="ARBA" id="ARBA00023237"/>
    </source>
</evidence>
<protein>
    <submittedName>
        <fullName evidence="9">RagB/SusD family nutrient uptake outer membrane protein</fullName>
    </submittedName>
</protein>
<dbReference type="Pfam" id="PF07980">
    <property type="entry name" value="SusD_RagB"/>
    <property type="match status" value="1"/>
</dbReference>
<dbReference type="InterPro" id="IPR012944">
    <property type="entry name" value="SusD_RagB_dom"/>
</dbReference>